<sequence>MKQLPTLLHFTHHKIVQMNCILDCFSGNEMEKQKKYKDFVEEKRTVDVK</sequence>
<evidence type="ECO:0008006" key="3">
    <source>
        <dbReference type="Google" id="ProtNLM"/>
    </source>
</evidence>
<comment type="caution">
    <text evidence="1">The sequence shown here is derived from an EMBL/GenBank/DDBJ whole genome shotgun (WGS) entry which is preliminary data.</text>
</comment>
<protein>
    <recommendedName>
        <fullName evidence="3">Fur-regulated basic protein FbpA</fullName>
    </recommendedName>
</protein>
<gene>
    <name evidence="1" type="ORF">ACFQ3N_03485</name>
</gene>
<dbReference type="Proteomes" id="UP001597040">
    <property type="component" value="Unassembled WGS sequence"/>
</dbReference>
<evidence type="ECO:0000313" key="2">
    <source>
        <dbReference type="Proteomes" id="UP001597040"/>
    </source>
</evidence>
<reference evidence="2" key="1">
    <citation type="journal article" date="2019" name="Int. J. Syst. Evol. Microbiol.">
        <title>The Global Catalogue of Microorganisms (GCM) 10K type strain sequencing project: providing services to taxonomists for standard genome sequencing and annotation.</title>
        <authorList>
            <consortium name="The Broad Institute Genomics Platform"/>
            <consortium name="The Broad Institute Genome Sequencing Center for Infectious Disease"/>
            <person name="Wu L."/>
            <person name="Ma J."/>
        </authorList>
    </citation>
    <scope>NUCLEOTIDE SEQUENCE [LARGE SCALE GENOMIC DNA]</scope>
    <source>
        <strain evidence="2">CCUG 56754</strain>
    </source>
</reference>
<keyword evidence="2" id="KW-1185">Reference proteome</keyword>
<accession>A0ABW3LGI0</accession>
<evidence type="ECO:0000313" key="1">
    <source>
        <dbReference type="EMBL" id="MFD1037487.1"/>
    </source>
</evidence>
<dbReference type="EMBL" id="JBHTKJ010000007">
    <property type="protein sequence ID" value="MFD1037487.1"/>
    <property type="molecule type" value="Genomic_DNA"/>
</dbReference>
<proteinExistence type="predicted"/>
<name>A0ABW3LGI0_9BACI</name>
<organism evidence="1 2">
    <name type="scientific">Virgibacillus byunsanensis</name>
    <dbReference type="NCBI Taxonomy" id="570945"/>
    <lineage>
        <taxon>Bacteria</taxon>
        <taxon>Bacillati</taxon>
        <taxon>Bacillota</taxon>
        <taxon>Bacilli</taxon>
        <taxon>Bacillales</taxon>
        <taxon>Bacillaceae</taxon>
        <taxon>Virgibacillus</taxon>
    </lineage>
</organism>